<keyword evidence="6" id="KW-1185">Reference proteome</keyword>
<dbReference type="InterPro" id="IPR009057">
    <property type="entry name" value="Homeodomain-like_sf"/>
</dbReference>
<dbReference type="PANTHER" id="PTHR19303">
    <property type="entry name" value="TRANSPOSON"/>
    <property type="match status" value="1"/>
</dbReference>
<dbReference type="Proteomes" id="UP000054359">
    <property type="component" value="Unassembled WGS sequence"/>
</dbReference>
<dbReference type="PROSITE" id="PS51253">
    <property type="entry name" value="HTH_CENPB"/>
    <property type="match status" value="1"/>
</dbReference>
<dbReference type="PANTHER" id="PTHR19303:SF73">
    <property type="entry name" value="PROTEIN PDC2"/>
    <property type="match status" value="1"/>
</dbReference>
<evidence type="ECO:0000256" key="1">
    <source>
        <dbReference type="ARBA" id="ARBA00004123"/>
    </source>
</evidence>
<evidence type="ECO:0000259" key="4">
    <source>
        <dbReference type="PROSITE" id="PS51253"/>
    </source>
</evidence>
<dbReference type="OMA" id="HANINAW"/>
<reference evidence="5 6" key="1">
    <citation type="submission" date="2013-11" db="EMBL/GenBank/DDBJ databases">
        <title>Genome sequencing of Stegodyphus mimosarum.</title>
        <authorList>
            <person name="Bechsgaard J."/>
        </authorList>
    </citation>
    <scope>NUCLEOTIDE SEQUENCE [LARGE SCALE GENOMIC DNA]</scope>
</reference>
<dbReference type="EMBL" id="KK118597">
    <property type="protein sequence ID" value="KFM73405.1"/>
    <property type="molecule type" value="Genomic_DNA"/>
</dbReference>
<feature type="non-terminal residue" evidence="5">
    <location>
        <position position="324"/>
    </location>
</feature>
<dbReference type="AlphaFoldDB" id="A0A087U7R6"/>
<evidence type="ECO:0000256" key="2">
    <source>
        <dbReference type="ARBA" id="ARBA00023125"/>
    </source>
</evidence>
<organism evidence="5 6">
    <name type="scientific">Stegodyphus mimosarum</name>
    <name type="common">African social velvet spider</name>
    <dbReference type="NCBI Taxonomy" id="407821"/>
    <lineage>
        <taxon>Eukaryota</taxon>
        <taxon>Metazoa</taxon>
        <taxon>Ecdysozoa</taxon>
        <taxon>Arthropoda</taxon>
        <taxon>Chelicerata</taxon>
        <taxon>Arachnida</taxon>
        <taxon>Araneae</taxon>
        <taxon>Araneomorphae</taxon>
        <taxon>Entelegynae</taxon>
        <taxon>Eresoidea</taxon>
        <taxon>Eresidae</taxon>
        <taxon>Stegodyphus</taxon>
    </lineage>
</organism>
<dbReference type="InterPro" id="IPR004875">
    <property type="entry name" value="DDE_SF_endonuclease_dom"/>
</dbReference>
<feature type="compositionally biased region" description="Polar residues" evidence="3">
    <location>
        <begin position="1"/>
        <end position="12"/>
    </location>
</feature>
<keyword evidence="2" id="KW-0238">DNA-binding</keyword>
<dbReference type="InterPro" id="IPR050863">
    <property type="entry name" value="CenT-Element_Derived"/>
</dbReference>
<gene>
    <name evidence="5" type="ORF">X975_14036</name>
</gene>
<dbReference type="SMART" id="SM00674">
    <property type="entry name" value="CENPB"/>
    <property type="match status" value="1"/>
</dbReference>
<comment type="subcellular location">
    <subcellularLocation>
        <location evidence="1">Nucleus</location>
    </subcellularLocation>
</comment>
<dbReference type="OrthoDB" id="6430169at2759"/>
<accession>A0A087U7R6</accession>
<feature type="domain" description="HTH CENPB-type" evidence="4">
    <location>
        <begin position="64"/>
        <end position="135"/>
    </location>
</feature>
<dbReference type="GO" id="GO:0005634">
    <property type="term" value="C:nucleus"/>
    <property type="evidence" value="ECO:0007669"/>
    <property type="project" value="UniProtKB-SubCell"/>
</dbReference>
<evidence type="ECO:0000313" key="6">
    <source>
        <dbReference type="Proteomes" id="UP000054359"/>
    </source>
</evidence>
<proteinExistence type="predicted"/>
<dbReference type="Pfam" id="PF03221">
    <property type="entry name" value="HTH_Tnp_Tc5"/>
    <property type="match status" value="1"/>
</dbReference>
<name>A0A087U7R6_STEMI</name>
<feature type="region of interest" description="Disordered" evidence="3">
    <location>
        <begin position="1"/>
        <end position="26"/>
    </location>
</feature>
<dbReference type="InterPro" id="IPR006600">
    <property type="entry name" value="HTH_CenpB_DNA-bd_dom"/>
</dbReference>
<dbReference type="Gene3D" id="1.10.10.60">
    <property type="entry name" value="Homeodomain-like"/>
    <property type="match status" value="1"/>
</dbReference>
<evidence type="ECO:0000256" key="3">
    <source>
        <dbReference type="SAM" id="MobiDB-lite"/>
    </source>
</evidence>
<protein>
    <submittedName>
        <fullName evidence="5">Tigger transposable element-derived protein 4</fullName>
    </submittedName>
</protein>
<evidence type="ECO:0000313" key="5">
    <source>
        <dbReference type="EMBL" id="KFM73405.1"/>
    </source>
</evidence>
<sequence length="324" mass="36684">MPRNDLTLSSKTALLDKIKSQPPNTSHRRLAEITGVPKSTIPRVLRQESQLREELVLQEGQTGTSRRKREEKDPDVEEALDQWFSIVSGRGVNINAPILKAKSEELAKKLGRNDFKATGGWLSRWKTRHNIKFKKAHGEKGSADKESSKQWKTTKIPTFLENFCADDIHNADETGLYYRATPDGSLCYKRIALTGYKKAMDRSTVLCCTNMSGTGKRKLLIIGKSARPRCFKEFSMEGLPVAYHANINAWMTSEIDNLQNIQLEFLLPNTTSLMQPIDMGILNVEFSLQRHRDFINGYVKWVLKKLQGSMEGADAMIIDACKHI</sequence>
<dbReference type="GO" id="GO:0003677">
    <property type="term" value="F:DNA binding"/>
    <property type="evidence" value="ECO:0007669"/>
    <property type="project" value="UniProtKB-KW"/>
</dbReference>
<dbReference type="SUPFAM" id="SSF46689">
    <property type="entry name" value="Homeodomain-like"/>
    <property type="match status" value="1"/>
</dbReference>
<dbReference type="STRING" id="407821.A0A087U7R6"/>
<dbReference type="Pfam" id="PF03184">
    <property type="entry name" value="DDE_1"/>
    <property type="match status" value="1"/>
</dbReference>